<accession>A0ABP6MFD6</accession>
<comment type="caution">
    <text evidence="7">The sequence shown here is derived from an EMBL/GenBank/DDBJ whole genome shotgun (WGS) entry which is preliminary data.</text>
</comment>
<keyword evidence="4" id="KW-0045">Antibiotic biosynthesis</keyword>
<dbReference type="InterPro" id="IPR010610">
    <property type="entry name" value="EryCIII-like_C"/>
</dbReference>
<dbReference type="InterPro" id="IPR048284">
    <property type="entry name" value="EryCIII-like_N"/>
</dbReference>
<evidence type="ECO:0000256" key="4">
    <source>
        <dbReference type="ARBA" id="ARBA00023194"/>
    </source>
</evidence>
<evidence type="ECO:0000256" key="3">
    <source>
        <dbReference type="ARBA" id="ARBA00022679"/>
    </source>
</evidence>
<name>A0ABP6MFD6_9ACTN</name>
<organism evidence="7 8">
    <name type="scientific">Streptomyces rectiviolaceus</name>
    <dbReference type="NCBI Taxonomy" id="332591"/>
    <lineage>
        <taxon>Bacteria</taxon>
        <taxon>Bacillati</taxon>
        <taxon>Actinomycetota</taxon>
        <taxon>Actinomycetes</taxon>
        <taxon>Kitasatosporales</taxon>
        <taxon>Streptomycetaceae</taxon>
        <taxon>Streptomyces</taxon>
    </lineage>
</organism>
<dbReference type="InterPro" id="IPR002213">
    <property type="entry name" value="UDP_glucos_trans"/>
</dbReference>
<reference evidence="8" key="1">
    <citation type="journal article" date="2019" name="Int. J. Syst. Evol. Microbiol.">
        <title>The Global Catalogue of Microorganisms (GCM) 10K type strain sequencing project: providing services to taxonomists for standard genome sequencing and annotation.</title>
        <authorList>
            <consortium name="The Broad Institute Genomics Platform"/>
            <consortium name="The Broad Institute Genome Sequencing Center for Infectious Disease"/>
            <person name="Wu L."/>
            <person name="Ma J."/>
        </authorList>
    </citation>
    <scope>NUCLEOTIDE SEQUENCE [LARGE SCALE GENOMIC DNA]</scope>
    <source>
        <strain evidence="8">JCM 9092</strain>
    </source>
</reference>
<dbReference type="InterPro" id="IPR050426">
    <property type="entry name" value="Glycosyltransferase_28"/>
</dbReference>
<dbReference type="NCBIfam" id="TIGR04516">
    <property type="entry name" value="glycosyl_450act"/>
    <property type="match status" value="1"/>
</dbReference>
<dbReference type="Proteomes" id="UP001501637">
    <property type="component" value="Unassembled WGS sequence"/>
</dbReference>
<evidence type="ECO:0000256" key="2">
    <source>
        <dbReference type="ARBA" id="ARBA00022676"/>
    </source>
</evidence>
<comment type="similarity">
    <text evidence="1">Belongs to the glycosyltransferase 28 family.</text>
</comment>
<sequence length="431" mass="47560">MRILFTTFAAKSHMHAQVTLAWALKAAGHEVRIASHPDLAEDITRTGLTAVGVGEELHLDEQMQDTQENIGQDVDQLESQAQVGLDMSELRPERLTWDYTLGVFTAMTSVVFQNCCSDQMVDELVEHCRSWKPDLVLWDTMTFAGAVAAISTGVAHGRVLFGLDLAGRMRETFLEQLAARPPELRDDPLREWLTWSLERHGASFEESAVTGDFTVCPLPASLRLPVGLQYVPVRYVPYNGQSTVPQWLQEPPKEGRRRVCITLGVAHREVLGADRASIGDLLEAVAGLDDVEVVATLNENQLKDFDSLPDNVRAVDFVPLDALLPTCDAVIHHGGSGSFGTAMIHGVPQLIIVDGVWDTINKARKLEERKAGLYVPGKLSGKGVRELLVRLLDEPVFRENADLLRREALASPAPAAVVPTLERLAAEYRRR</sequence>
<keyword evidence="2" id="KW-0328">Glycosyltransferase</keyword>
<dbReference type="InterPro" id="IPR030953">
    <property type="entry name" value="Glycosyl_450act"/>
</dbReference>
<evidence type="ECO:0000313" key="8">
    <source>
        <dbReference type="Proteomes" id="UP001501637"/>
    </source>
</evidence>
<dbReference type="SUPFAM" id="SSF53756">
    <property type="entry name" value="UDP-Glycosyltransferase/glycogen phosphorylase"/>
    <property type="match status" value="1"/>
</dbReference>
<dbReference type="Gene3D" id="3.40.50.2000">
    <property type="entry name" value="Glycogen Phosphorylase B"/>
    <property type="match status" value="2"/>
</dbReference>
<dbReference type="EMBL" id="BAAAUG010000054">
    <property type="protein sequence ID" value="GAA3108550.1"/>
    <property type="molecule type" value="Genomic_DNA"/>
</dbReference>
<keyword evidence="8" id="KW-1185">Reference proteome</keyword>
<evidence type="ECO:0000259" key="6">
    <source>
        <dbReference type="Pfam" id="PF21036"/>
    </source>
</evidence>
<dbReference type="RefSeq" id="WP_344521813.1">
    <property type="nucleotide sequence ID" value="NZ_BAAAUG010000054.1"/>
</dbReference>
<evidence type="ECO:0000313" key="7">
    <source>
        <dbReference type="EMBL" id="GAA3108550.1"/>
    </source>
</evidence>
<protein>
    <submittedName>
        <fullName evidence="7">DUF1205 domain-containing protein</fullName>
    </submittedName>
</protein>
<feature type="domain" description="Erythromycin biosynthesis protein CIII-like C-terminal" evidence="5">
    <location>
        <begin position="281"/>
        <end position="424"/>
    </location>
</feature>
<evidence type="ECO:0000259" key="5">
    <source>
        <dbReference type="Pfam" id="PF06722"/>
    </source>
</evidence>
<dbReference type="PANTHER" id="PTHR48050:SF13">
    <property type="entry name" value="STEROL 3-BETA-GLUCOSYLTRANSFERASE UGT80A2"/>
    <property type="match status" value="1"/>
</dbReference>
<dbReference type="PANTHER" id="PTHR48050">
    <property type="entry name" value="STEROL 3-BETA-GLUCOSYLTRANSFERASE"/>
    <property type="match status" value="1"/>
</dbReference>
<dbReference type="Pfam" id="PF06722">
    <property type="entry name" value="EryCIII-like_C"/>
    <property type="match status" value="1"/>
</dbReference>
<dbReference type="CDD" id="cd03784">
    <property type="entry name" value="GT1_Gtf-like"/>
    <property type="match status" value="1"/>
</dbReference>
<keyword evidence="3" id="KW-0808">Transferase</keyword>
<gene>
    <name evidence="7" type="ORF">GCM10010449_34090</name>
</gene>
<dbReference type="Pfam" id="PF21036">
    <property type="entry name" value="EryCIII-like_N"/>
    <property type="match status" value="1"/>
</dbReference>
<feature type="domain" description="Erythromycin biosynthesis protein CIII-like N-terminal" evidence="6">
    <location>
        <begin position="22"/>
        <end position="264"/>
    </location>
</feature>
<evidence type="ECO:0000256" key="1">
    <source>
        <dbReference type="ARBA" id="ARBA00006962"/>
    </source>
</evidence>
<proteinExistence type="inferred from homology"/>